<reference evidence="1 2" key="1">
    <citation type="submission" date="2018-04" db="EMBL/GenBank/DDBJ databases">
        <title>Novel Campyloabacter and Helicobacter Species and Strains.</title>
        <authorList>
            <person name="Mannion A.J."/>
            <person name="Shen Z."/>
            <person name="Fox J.G."/>
        </authorList>
    </citation>
    <scope>NUCLEOTIDE SEQUENCE [LARGE SCALE GENOMIC DNA]</scope>
    <source>
        <strain evidence="1 2">MIT 98-6070</strain>
    </source>
</reference>
<evidence type="ECO:0000313" key="2">
    <source>
        <dbReference type="Proteomes" id="UP000256599"/>
    </source>
</evidence>
<comment type="caution">
    <text evidence="1">The sequence shown here is derived from an EMBL/GenBank/DDBJ whole genome shotgun (WGS) entry which is preliminary data.</text>
</comment>
<dbReference type="SUPFAM" id="SSF103515">
    <property type="entry name" value="Autotransporter"/>
    <property type="match status" value="1"/>
</dbReference>
<evidence type="ECO:0008006" key="3">
    <source>
        <dbReference type="Google" id="ProtNLM"/>
    </source>
</evidence>
<name>A0A3D8I157_9HELI</name>
<dbReference type="Proteomes" id="UP000256599">
    <property type="component" value="Unassembled WGS sequence"/>
</dbReference>
<dbReference type="InterPro" id="IPR036709">
    <property type="entry name" value="Autotransporte_beta_dom_sf"/>
</dbReference>
<proteinExistence type="predicted"/>
<dbReference type="RefSeq" id="WP_199770720.1">
    <property type="nucleotide sequence ID" value="NZ_FZPP01000039.1"/>
</dbReference>
<feature type="non-terminal residue" evidence="1">
    <location>
        <position position="1"/>
    </location>
</feature>
<accession>A0A3D8I157</accession>
<gene>
    <name evidence="1" type="ORF">CQA63_09135</name>
</gene>
<evidence type="ECO:0000313" key="1">
    <source>
        <dbReference type="EMBL" id="RDU58825.1"/>
    </source>
</evidence>
<organism evidence="1 2">
    <name type="scientific">Helicobacter marmotae</name>
    <dbReference type="NCBI Taxonomy" id="152490"/>
    <lineage>
        <taxon>Bacteria</taxon>
        <taxon>Pseudomonadati</taxon>
        <taxon>Campylobacterota</taxon>
        <taxon>Epsilonproteobacteria</taxon>
        <taxon>Campylobacterales</taxon>
        <taxon>Helicobacteraceae</taxon>
        <taxon>Helicobacter</taxon>
    </lineage>
</organism>
<keyword evidence="2" id="KW-1185">Reference proteome</keyword>
<protein>
    <recommendedName>
        <fullName evidence="3">Autotransporter domain-containing protein</fullName>
    </recommendedName>
</protein>
<sequence>TLTTLTNNGNITNLTNSGTLTTLNNNQHIHTYTSTSNNATTYSSNNGTGYITNLNHSGTGALSIADSLYIGRNQAKTGSTGSLTNSGTITATNAIISIYGSLDNSGTIDVQHLILTQSSLSAQMASKSGTHINGTINNGTQTTGGASTTKGANLTLTNWSLELTQLAQNYNDNPGANSNNQKYGLDNDNTKLSTSNDTKGHILLNNGITLDTLTITERFDSNGNVTNTEAGILISAGTDKWGKKYNYDALFLSNDSGALSTLLKEIQDSSGNVVNKTNEYGELQTDKAENLGGSVTLKLEAARSLYTSQSTVKIFDLKDGFSVGLEPEGSPIETISKGMLNGIISKNMLISNLIDSMSRRIFHNTLNGRKSSEYFITSKSINEDGKRVKNDSDIIIPSKYNNIELLEETDMIYAPHAKDSSFQSFIQPFTRYTTTNLAAGYKGVESNSGLILGTFIDLKSKGSLGLYGGYESGSSSLPRSTGSAEIKNANILLGGHYYKTLFTHGLKEFYVKTFINAQSSNPDLTLHLNTINSSAQKTLSAYGVDVDMKFGANLYNIYANSYISPEFGLGYSMFAIQSFTLEYNSPQALDELYPQHIFKLPYTSAQIHYLKALSPKLRYSFLIGGKYILQDKQSTSVQIGNHSGSAPFFLPNFLVVSGGNLLYSLGSGELALQYDGAFSKDQLNHVISLRYGIWF</sequence>
<dbReference type="AlphaFoldDB" id="A0A3D8I157"/>
<dbReference type="EMBL" id="NXLR01000036">
    <property type="protein sequence ID" value="RDU58825.1"/>
    <property type="molecule type" value="Genomic_DNA"/>
</dbReference>